<feature type="region of interest" description="Disordered" evidence="1">
    <location>
        <begin position="298"/>
        <end position="319"/>
    </location>
</feature>
<dbReference type="Proteomes" id="UP000828390">
    <property type="component" value="Unassembled WGS sequence"/>
</dbReference>
<dbReference type="AlphaFoldDB" id="A0A9D4GW29"/>
<reference evidence="2" key="2">
    <citation type="submission" date="2020-11" db="EMBL/GenBank/DDBJ databases">
        <authorList>
            <person name="McCartney M.A."/>
            <person name="Auch B."/>
            <person name="Kono T."/>
            <person name="Mallez S."/>
            <person name="Becker A."/>
            <person name="Gohl D.M."/>
            <person name="Silverstein K.A.T."/>
            <person name="Koren S."/>
            <person name="Bechman K.B."/>
            <person name="Herman A."/>
            <person name="Abrahante J.E."/>
            <person name="Garbe J."/>
        </authorList>
    </citation>
    <scope>NUCLEOTIDE SEQUENCE</scope>
    <source>
        <strain evidence="2">Duluth1</strain>
        <tissue evidence="2">Whole animal</tissue>
    </source>
</reference>
<protein>
    <submittedName>
        <fullName evidence="2">Uncharacterized protein</fullName>
    </submittedName>
</protein>
<evidence type="ECO:0000313" key="3">
    <source>
        <dbReference type="Proteomes" id="UP000828390"/>
    </source>
</evidence>
<keyword evidence="3" id="KW-1185">Reference proteome</keyword>
<proteinExistence type="predicted"/>
<organism evidence="2 3">
    <name type="scientific">Dreissena polymorpha</name>
    <name type="common">Zebra mussel</name>
    <name type="synonym">Mytilus polymorpha</name>
    <dbReference type="NCBI Taxonomy" id="45954"/>
    <lineage>
        <taxon>Eukaryota</taxon>
        <taxon>Metazoa</taxon>
        <taxon>Spiralia</taxon>
        <taxon>Lophotrochozoa</taxon>
        <taxon>Mollusca</taxon>
        <taxon>Bivalvia</taxon>
        <taxon>Autobranchia</taxon>
        <taxon>Heteroconchia</taxon>
        <taxon>Euheterodonta</taxon>
        <taxon>Imparidentia</taxon>
        <taxon>Neoheterodontei</taxon>
        <taxon>Myida</taxon>
        <taxon>Dreissenoidea</taxon>
        <taxon>Dreissenidae</taxon>
        <taxon>Dreissena</taxon>
    </lineage>
</organism>
<feature type="region of interest" description="Disordered" evidence="1">
    <location>
        <begin position="46"/>
        <end position="75"/>
    </location>
</feature>
<evidence type="ECO:0000313" key="2">
    <source>
        <dbReference type="EMBL" id="KAH3824095.1"/>
    </source>
</evidence>
<dbReference type="EMBL" id="JAIWYP010000005">
    <property type="protein sequence ID" value="KAH3824095.1"/>
    <property type="molecule type" value="Genomic_DNA"/>
</dbReference>
<accession>A0A9D4GW29</accession>
<name>A0A9D4GW29_DREPO</name>
<evidence type="ECO:0000256" key="1">
    <source>
        <dbReference type="SAM" id="MobiDB-lite"/>
    </source>
</evidence>
<gene>
    <name evidence="2" type="ORF">DPMN_125923</name>
</gene>
<sequence length="445" mass="49909">MEVEAPLEASLELVQEVGSRKPVDEIELVQEVVLRRPVEEIEESVRMVRSERRPRRTEGEVGMDTRDRSRSHQDEEGEWRRQVRYCPVCGFRTRAVRYHVTHQHLSPAFGREELEDQELDYLRFRGVMCIAYGLGLQRLNDIMVFVRRVRLNIPENSWLCNNDQALMERVCRQFDWIIPAVFHVARVNSRALPFHRRVMAARLKKCGPELRSDFRAQRFAWRSVVRAAGTAQETESSQRPEPSCTVSAVKATWSAQETELAQKPGPNGCVAAADREIDSTLEPESMQVLRPVLMETQATESGQHVDSPRRHEVSSDLVAGDRAVPSAPVAWSMSEPESLVEDLLDDAPEVRSWELARNAQLSAFDSHVHLDRSGKVTRIGSIEALVGNSVGPTPEVPVRVNGGIAVYCDLPNYPRACPCVAGFGSVVGVHQKAPLGDVKGVVNQV</sequence>
<reference evidence="2" key="1">
    <citation type="journal article" date="2019" name="bioRxiv">
        <title>The Genome of the Zebra Mussel, Dreissena polymorpha: A Resource for Invasive Species Research.</title>
        <authorList>
            <person name="McCartney M.A."/>
            <person name="Auch B."/>
            <person name="Kono T."/>
            <person name="Mallez S."/>
            <person name="Zhang Y."/>
            <person name="Obille A."/>
            <person name="Becker A."/>
            <person name="Abrahante J.E."/>
            <person name="Garbe J."/>
            <person name="Badalamenti J.P."/>
            <person name="Herman A."/>
            <person name="Mangelson H."/>
            <person name="Liachko I."/>
            <person name="Sullivan S."/>
            <person name="Sone E.D."/>
            <person name="Koren S."/>
            <person name="Silverstein K.A.T."/>
            <person name="Beckman K.B."/>
            <person name="Gohl D.M."/>
        </authorList>
    </citation>
    <scope>NUCLEOTIDE SEQUENCE</scope>
    <source>
        <strain evidence="2">Duluth1</strain>
        <tissue evidence="2">Whole animal</tissue>
    </source>
</reference>
<comment type="caution">
    <text evidence="2">The sequence shown here is derived from an EMBL/GenBank/DDBJ whole genome shotgun (WGS) entry which is preliminary data.</text>
</comment>